<dbReference type="PANTHER" id="PTHR46268">
    <property type="entry name" value="STRESS RESPONSE PROTEIN NHAX"/>
    <property type="match status" value="1"/>
</dbReference>
<dbReference type="InterPro" id="IPR006016">
    <property type="entry name" value="UspA"/>
</dbReference>
<comment type="caution">
    <text evidence="3">The sequence shown here is derived from an EMBL/GenBank/DDBJ whole genome shotgun (WGS) entry which is preliminary data.</text>
</comment>
<dbReference type="SUPFAM" id="SSF52402">
    <property type="entry name" value="Adenine nucleotide alpha hydrolases-like"/>
    <property type="match status" value="2"/>
</dbReference>
<dbReference type="CDD" id="cd00293">
    <property type="entry name" value="USP-like"/>
    <property type="match status" value="1"/>
</dbReference>
<protein>
    <submittedName>
        <fullName evidence="3">Nucleotide-binding universal stress UspA family protein</fullName>
    </submittedName>
</protein>
<dbReference type="RefSeq" id="WP_107826657.1">
    <property type="nucleotide sequence ID" value="NZ_CP160205.1"/>
</dbReference>
<dbReference type="Proteomes" id="UP000244168">
    <property type="component" value="Unassembled WGS sequence"/>
</dbReference>
<feature type="domain" description="UspA" evidence="2">
    <location>
        <begin position="2"/>
        <end position="148"/>
    </location>
</feature>
<dbReference type="EMBL" id="QAOQ01000001">
    <property type="protein sequence ID" value="PTR01253.1"/>
    <property type="molecule type" value="Genomic_DNA"/>
</dbReference>
<dbReference type="PRINTS" id="PR01438">
    <property type="entry name" value="UNVRSLSTRESS"/>
</dbReference>
<reference evidence="3 4" key="1">
    <citation type="submission" date="2018-04" db="EMBL/GenBank/DDBJ databases">
        <title>Genomic Encyclopedia of Archaeal and Bacterial Type Strains, Phase II (KMG-II): from individual species to whole genera.</title>
        <authorList>
            <person name="Goeker M."/>
        </authorList>
    </citation>
    <scope>NUCLEOTIDE SEQUENCE [LARGE SCALE GENOMIC DNA]</scope>
    <source>
        <strain evidence="3 4">DSM 26809</strain>
    </source>
</reference>
<gene>
    <name evidence="3" type="ORF">C8P68_101487</name>
</gene>
<dbReference type="Pfam" id="PF00582">
    <property type="entry name" value="Usp"/>
    <property type="match status" value="1"/>
</dbReference>
<dbReference type="InterPro" id="IPR006015">
    <property type="entry name" value="Universal_stress_UspA"/>
</dbReference>
<dbReference type="AlphaFoldDB" id="A0A2T5JFP8"/>
<evidence type="ECO:0000259" key="2">
    <source>
        <dbReference type="Pfam" id="PF00582"/>
    </source>
</evidence>
<accession>A0A2T5JFP8</accession>
<sequence>MKTYLVPVDFSEAGFNAAEFAADLSHQTNVEDIILMNAYYISPYETLFPDPNMMMLREEEIEANAAERIANLETLKKRLSSRVREGVRLHVKLNRSHLLRAVVDRVLHDNIDLVIIGTKGNSSGEDEGIGSHVIKISKACPVPVLVVPPCYRYEKMESAVIACDFKKVTDSMPSELLHKLLGKQPIKLAVVHVDPTDRHKNADPELLAEESALHGMLKVYHPKYHYINSENVIKGILDFAALNHSQVVIALPHRYSFLQSILHSSISTQLASSASIPVLLLK</sequence>
<proteinExistence type="inferred from homology"/>
<name>A0A2T5JFP8_9SPHI</name>
<evidence type="ECO:0000256" key="1">
    <source>
        <dbReference type="ARBA" id="ARBA00008791"/>
    </source>
</evidence>
<dbReference type="Gene3D" id="3.40.50.12370">
    <property type="match status" value="1"/>
</dbReference>
<evidence type="ECO:0000313" key="3">
    <source>
        <dbReference type="EMBL" id="PTR01253.1"/>
    </source>
</evidence>
<keyword evidence="4" id="KW-1185">Reference proteome</keyword>
<dbReference type="OrthoDB" id="9788959at2"/>
<evidence type="ECO:0000313" key="4">
    <source>
        <dbReference type="Proteomes" id="UP000244168"/>
    </source>
</evidence>
<organism evidence="3 4">
    <name type="scientific">Mucilaginibacter yixingensis</name>
    <dbReference type="NCBI Taxonomy" id="1295612"/>
    <lineage>
        <taxon>Bacteria</taxon>
        <taxon>Pseudomonadati</taxon>
        <taxon>Bacteroidota</taxon>
        <taxon>Sphingobacteriia</taxon>
        <taxon>Sphingobacteriales</taxon>
        <taxon>Sphingobacteriaceae</taxon>
        <taxon>Mucilaginibacter</taxon>
    </lineage>
</organism>
<comment type="similarity">
    <text evidence="1">Belongs to the universal stress protein A family.</text>
</comment>
<dbReference type="PANTHER" id="PTHR46268:SF6">
    <property type="entry name" value="UNIVERSAL STRESS PROTEIN UP12"/>
    <property type="match status" value="1"/>
</dbReference>